<reference evidence="3" key="1">
    <citation type="submission" date="2021-01" db="EMBL/GenBank/DDBJ databases">
        <authorList>
            <person name="Corre E."/>
            <person name="Pelletier E."/>
            <person name="Niang G."/>
            <person name="Scheremetjew M."/>
            <person name="Finn R."/>
            <person name="Kale V."/>
            <person name="Holt S."/>
            <person name="Cochrane G."/>
            <person name="Meng A."/>
            <person name="Brown T."/>
            <person name="Cohen L."/>
        </authorList>
    </citation>
    <scope>NUCLEOTIDE SEQUENCE</scope>
    <source>
        <strain evidence="3">Pbaha01</strain>
    </source>
</reference>
<keyword evidence="2" id="KW-0472">Membrane</keyword>
<dbReference type="EMBL" id="HBEG01038585">
    <property type="protein sequence ID" value="CAD8377888.1"/>
    <property type="molecule type" value="Transcribed_RNA"/>
</dbReference>
<dbReference type="AlphaFoldDB" id="A0A7S0AY57"/>
<evidence type="ECO:0000256" key="1">
    <source>
        <dbReference type="SAM" id="MobiDB-lite"/>
    </source>
</evidence>
<keyword evidence="2" id="KW-1133">Transmembrane helix</keyword>
<evidence type="ECO:0000313" key="3">
    <source>
        <dbReference type="EMBL" id="CAD8377888.1"/>
    </source>
</evidence>
<feature type="transmembrane region" description="Helical" evidence="2">
    <location>
        <begin position="355"/>
        <end position="376"/>
    </location>
</feature>
<evidence type="ECO:0000256" key="2">
    <source>
        <dbReference type="SAM" id="Phobius"/>
    </source>
</evidence>
<keyword evidence="2" id="KW-0812">Transmembrane</keyword>
<feature type="transmembrane region" description="Helical" evidence="2">
    <location>
        <begin position="16"/>
        <end position="39"/>
    </location>
</feature>
<feature type="transmembrane region" description="Helical" evidence="2">
    <location>
        <begin position="322"/>
        <end position="343"/>
    </location>
</feature>
<proteinExistence type="predicted"/>
<feature type="transmembrane region" description="Helical" evidence="2">
    <location>
        <begin position="148"/>
        <end position="166"/>
    </location>
</feature>
<name>A0A7S0AY57_9DINO</name>
<sequence>MALFYLVNWHDADIRAYTWIIASATVSIFCAVLAHSAFFQTTTSLLGGKEYVWVNFVQFLILWASTQCLLLVFKDGDAVSQTVREAQIGHHEESQSLHQAGDGEAHAHTVNVPLKAFGTIMAHITGFAGIRCFLSLQVSPGFPFRTSWYMTVLVIPIFLLMSVLLVKVSRELRLRWVGDKDKEEEADMLWREQCSESEDDAVGLSLSSLTCAALRYLISGDLPQLHGTVTGRTSAHVLSLYGVGLLFAVLVSVATYKLNQIKQQMLQNPGEEISHYADRMVKTFQIWAGLTMSWCFYFATQWCFFTLLEPYEKISHGCAGKLLQAVLVTFCCMLVIFVLDCVGDGSEECKKAFKGVITALGLLVGISWEGSFALAVDEIVVNYPKHTLLMKNLLAFMLMLVVLPAWRLYILPRSDPKIWSYYQGRLPPLMALCKQWDPVKDYKESKTEKWRKHAVQQISSSTSRRESP</sequence>
<protein>
    <submittedName>
        <fullName evidence="3">Uncharacterized protein</fullName>
    </submittedName>
</protein>
<gene>
    <name evidence="3" type="ORF">PBAH0796_LOCUS23530</name>
</gene>
<feature type="transmembrane region" description="Helical" evidence="2">
    <location>
        <begin position="201"/>
        <end position="218"/>
    </location>
</feature>
<accession>A0A7S0AY57</accession>
<feature type="transmembrane region" description="Helical" evidence="2">
    <location>
        <begin position="388"/>
        <end position="410"/>
    </location>
</feature>
<feature type="transmembrane region" description="Helical" evidence="2">
    <location>
        <begin position="286"/>
        <end position="307"/>
    </location>
</feature>
<feature type="region of interest" description="Disordered" evidence="1">
    <location>
        <begin position="444"/>
        <end position="468"/>
    </location>
</feature>
<feature type="transmembrane region" description="Helical" evidence="2">
    <location>
        <begin position="51"/>
        <end position="73"/>
    </location>
</feature>
<feature type="transmembrane region" description="Helical" evidence="2">
    <location>
        <begin position="238"/>
        <end position="256"/>
    </location>
</feature>
<organism evidence="3">
    <name type="scientific">Pyrodinium bahamense</name>
    <dbReference type="NCBI Taxonomy" id="73915"/>
    <lineage>
        <taxon>Eukaryota</taxon>
        <taxon>Sar</taxon>
        <taxon>Alveolata</taxon>
        <taxon>Dinophyceae</taxon>
        <taxon>Gonyaulacales</taxon>
        <taxon>Pyrocystaceae</taxon>
        <taxon>Pyrodinium</taxon>
    </lineage>
</organism>